<gene>
    <name evidence="6" type="ordered locus">Desti_1190</name>
</gene>
<dbReference type="InterPro" id="IPR011834">
    <property type="entry name" value="Agluc_phsphrylas"/>
</dbReference>
<dbReference type="PANTHER" id="PTHR42655">
    <property type="entry name" value="GLYCOGEN PHOSPHORYLASE"/>
    <property type="match status" value="1"/>
</dbReference>
<evidence type="ECO:0000259" key="5">
    <source>
        <dbReference type="Pfam" id="PF11897"/>
    </source>
</evidence>
<evidence type="ECO:0000256" key="3">
    <source>
        <dbReference type="ARBA" id="ARBA00022533"/>
    </source>
</evidence>
<dbReference type="GO" id="GO:0005975">
    <property type="term" value="P:carbohydrate metabolic process"/>
    <property type="evidence" value="ECO:0007669"/>
    <property type="project" value="InterPro"/>
</dbReference>
<sequence>MGRHMRHIIVKPDLPDELQALMNIGRNLWFTWNPAANRLFQELDPELWERCKHNPILLLANLSPERKAEITQDALLMERVLQTEQAFEDYISNVGIYSFNIDKPIDFRIAYFSMEYGLSECIPIYSGGLGVLSGDHLKSTSNLRLPLMGMGLLYQKGYFQQYLNVDGWQQELYPDNDFYNMPVSPVLDETGNQASFELDLDSRQVRVLIWKMQVGRIPLYLLDTNHPANSAASRRITAELYGGDIEMRIQQEIVLGIGGARAFHMLGLWPFVYHLNEGHAAFAALERIRQSMTTYKIPFDVALEAVAGSTVFTTHTPVPAGIDLFPPELVERYFRRYMESLGMSVKDLLELGQQNPEDKHSPLSMAVLALRMSRGVNAVSRLHSRVSRKMWRGLWKEVDEQDVPIGYVTNGVHIPSYLSKEMADLFERYLGEGWIEEPDNEKIWSGVYGIPHEELWNIHETRRDRLVAFCRRKVYRQMLNLGGTSLAVRRAREVLSPEALTIGFARRFAPYKRAGLLFSDPDRLLKIISDKRRPVQFIFAGKAHPQDLLGKEIIKKVVHQSRLEGFRKKLVFLEDYDINIARYLVQGVDVWLNTPIRPMEACGTSGMKAAANGALNMSILDGWWPEAYDGTNGWAIGAGKEYEDAEYRDDVEANEIYELLEREVVPLFFDRGPDGHPHGWIEMMKNSMATVCGKFNSHRMVEEYLRDYYVPAGWAHQILGENRMARARELRDWKQRIRGLWQSIQVLDINLPSGDRVALGDDLEVSATIRLGDVGTQEVVVDLCHGQVEDGSDLMLNRNITTMMSSEKASDGTWVFKGTVPCRETGIYGYTVRILPFHPYLFNPLSMNLVVWS</sequence>
<dbReference type="InterPro" id="IPR000811">
    <property type="entry name" value="Glyco_trans_35"/>
</dbReference>
<feature type="domain" description="DUF3417" evidence="5">
    <location>
        <begin position="14"/>
        <end position="122"/>
    </location>
</feature>
<evidence type="ECO:0000256" key="4">
    <source>
        <dbReference type="PIRSR" id="PIRSR000460-1"/>
    </source>
</evidence>
<comment type="catalytic activity">
    <reaction evidence="1">
        <text>[(1-&gt;4)-alpha-D-glucosyl](n) + phosphate = [(1-&gt;4)-alpha-D-glucosyl](n-1) + alpha-D-glucose 1-phosphate</text>
        <dbReference type="Rhea" id="RHEA:41732"/>
        <dbReference type="Rhea" id="RHEA-COMP:9584"/>
        <dbReference type="Rhea" id="RHEA-COMP:9586"/>
        <dbReference type="ChEBI" id="CHEBI:15444"/>
        <dbReference type="ChEBI" id="CHEBI:43474"/>
        <dbReference type="ChEBI" id="CHEBI:58601"/>
        <dbReference type="EC" id="2.4.1.1"/>
    </reaction>
</comment>
<keyword evidence="7" id="KW-1185">Reference proteome</keyword>
<dbReference type="GO" id="GO:0030170">
    <property type="term" value="F:pyridoxal phosphate binding"/>
    <property type="evidence" value="ECO:0007669"/>
    <property type="project" value="InterPro"/>
</dbReference>
<feature type="modified residue" description="N6-(pyridoxal phosphate)lysine" evidence="4">
    <location>
        <position position="608"/>
    </location>
</feature>
<dbReference type="Pfam" id="PF00343">
    <property type="entry name" value="Phosphorylase"/>
    <property type="match status" value="1"/>
</dbReference>
<evidence type="ECO:0000256" key="1">
    <source>
        <dbReference type="ARBA" id="ARBA00001275"/>
    </source>
</evidence>
<dbReference type="PATRIC" id="fig|706587.4.peg.1358"/>
<evidence type="ECO:0000313" key="7">
    <source>
        <dbReference type="Proteomes" id="UP000006055"/>
    </source>
</evidence>
<reference evidence="7" key="1">
    <citation type="submission" date="2012-06" db="EMBL/GenBank/DDBJ databases">
        <title>Complete sequence of chromosome of Desulfomonile tiedjei DSM 6799.</title>
        <authorList>
            <person name="Lucas S."/>
            <person name="Copeland A."/>
            <person name="Lapidus A."/>
            <person name="Glavina del Rio T."/>
            <person name="Dalin E."/>
            <person name="Tice H."/>
            <person name="Bruce D."/>
            <person name="Goodwin L."/>
            <person name="Pitluck S."/>
            <person name="Peters L."/>
            <person name="Ovchinnikova G."/>
            <person name="Zeytun A."/>
            <person name="Lu M."/>
            <person name="Kyrpides N."/>
            <person name="Mavromatis K."/>
            <person name="Ivanova N."/>
            <person name="Brettin T."/>
            <person name="Detter J.C."/>
            <person name="Han C."/>
            <person name="Larimer F."/>
            <person name="Land M."/>
            <person name="Hauser L."/>
            <person name="Markowitz V."/>
            <person name="Cheng J.-F."/>
            <person name="Hugenholtz P."/>
            <person name="Woyke T."/>
            <person name="Wu D."/>
            <person name="Spring S."/>
            <person name="Schroeder M."/>
            <person name="Brambilla E."/>
            <person name="Klenk H.-P."/>
            <person name="Eisen J.A."/>
        </authorList>
    </citation>
    <scope>NUCLEOTIDE SEQUENCE [LARGE SCALE GENOMIC DNA]</scope>
    <source>
        <strain evidence="7">ATCC 49306 / DSM 6799 / DCB-1</strain>
    </source>
</reference>
<keyword evidence="4" id="KW-0663">Pyridoxal phosphate</keyword>
<dbReference type="AlphaFoldDB" id="I4C2W2"/>
<proteinExistence type="inferred from homology"/>
<name>I4C2W2_DESTA</name>
<keyword evidence="3" id="KW-0021">Allosteric enzyme</keyword>
<dbReference type="GO" id="GO:0008184">
    <property type="term" value="F:glycogen phosphorylase activity"/>
    <property type="evidence" value="ECO:0007669"/>
    <property type="project" value="InterPro"/>
</dbReference>
<dbReference type="EMBL" id="CP003360">
    <property type="protein sequence ID" value="AFM23903.1"/>
    <property type="molecule type" value="Genomic_DNA"/>
</dbReference>
<dbReference type="eggNOG" id="COG0058">
    <property type="taxonomic scope" value="Bacteria"/>
</dbReference>
<dbReference type="InterPro" id="IPR024517">
    <property type="entry name" value="Glycogen_phosphorylase_DUF3417"/>
</dbReference>
<comment type="similarity">
    <text evidence="2">Belongs to the glycogen phosphorylase family.</text>
</comment>
<dbReference type="NCBIfam" id="TIGR02094">
    <property type="entry name" value="more_P_ylases"/>
    <property type="match status" value="1"/>
</dbReference>
<dbReference type="HOGENOM" id="CLU_015112_0_0_7"/>
<dbReference type="Pfam" id="PF11897">
    <property type="entry name" value="DUF3417"/>
    <property type="match status" value="1"/>
</dbReference>
<dbReference type="PIRSF" id="PIRSF000460">
    <property type="entry name" value="Pprylas_GlgP"/>
    <property type="match status" value="1"/>
</dbReference>
<organism evidence="6 7">
    <name type="scientific">Desulfomonile tiedjei (strain ATCC 49306 / DSM 6799 / DCB-1)</name>
    <dbReference type="NCBI Taxonomy" id="706587"/>
    <lineage>
        <taxon>Bacteria</taxon>
        <taxon>Pseudomonadati</taxon>
        <taxon>Thermodesulfobacteriota</taxon>
        <taxon>Desulfomonilia</taxon>
        <taxon>Desulfomonilales</taxon>
        <taxon>Desulfomonilaceae</taxon>
        <taxon>Desulfomonile</taxon>
    </lineage>
</organism>
<dbReference type="PANTHER" id="PTHR42655:SF1">
    <property type="entry name" value="GLYCOGEN PHOSPHORYLASE"/>
    <property type="match status" value="1"/>
</dbReference>
<dbReference type="STRING" id="706587.Desti_1190"/>
<dbReference type="Proteomes" id="UP000006055">
    <property type="component" value="Chromosome"/>
</dbReference>
<dbReference type="Gene3D" id="3.40.50.2000">
    <property type="entry name" value="Glycogen Phosphorylase B"/>
    <property type="match status" value="3"/>
</dbReference>
<dbReference type="SUPFAM" id="SSF53756">
    <property type="entry name" value="UDP-Glycosyltransferase/glycogen phosphorylase"/>
    <property type="match status" value="1"/>
</dbReference>
<accession>I4C2W2</accession>
<dbReference type="InterPro" id="IPR052182">
    <property type="entry name" value="Glycogen/Maltodextrin_Phosph"/>
</dbReference>
<dbReference type="KEGG" id="dti:Desti_1190"/>
<evidence type="ECO:0000256" key="2">
    <source>
        <dbReference type="ARBA" id="ARBA00006047"/>
    </source>
</evidence>
<protein>
    <submittedName>
        <fullName evidence="6">Alpha-glucan phosphorylase</fullName>
    </submittedName>
</protein>
<evidence type="ECO:0000313" key="6">
    <source>
        <dbReference type="EMBL" id="AFM23903.1"/>
    </source>
</evidence>